<dbReference type="AlphaFoldDB" id="A0A7S0Q2L4"/>
<name>A0A7S0Q2L4_9EUKA</name>
<dbReference type="EMBL" id="HBEY01022620">
    <property type="protein sequence ID" value="CAD8607452.1"/>
    <property type="molecule type" value="Transcribed_RNA"/>
</dbReference>
<reference evidence="1" key="1">
    <citation type="submission" date="2021-01" db="EMBL/GenBank/DDBJ databases">
        <authorList>
            <person name="Corre E."/>
            <person name="Pelletier E."/>
            <person name="Niang G."/>
            <person name="Scheremetjew M."/>
            <person name="Finn R."/>
            <person name="Kale V."/>
            <person name="Holt S."/>
            <person name="Cochrane G."/>
            <person name="Meng A."/>
            <person name="Brown T."/>
            <person name="Cohen L."/>
        </authorList>
    </citation>
    <scope>NUCLEOTIDE SEQUENCE</scope>
    <source>
        <strain evidence="1">PLY182g</strain>
    </source>
</reference>
<accession>A0A7S0Q2L4</accession>
<protein>
    <submittedName>
        <fullName evidence="1">Uncharacterized protein</fullName>
    </submittedName>
</protein>
<evidence type="ECO:0000313" key="1">
    <source>
        <dbReference type="EMBL" id="CAD8607452.1"/>
    </source>
</evidence>
<sequence>MMRCVKPRPGLLARSLLTMSAASKLVVDPQYPGTAVARMLAARERVSSLSHADLSQDWEETRRKILWAAGLKDLPDARPGSGFTGHAFNDSNHCDATCMLGEVSHNLNEGDARVQGIAVGNRLGPGIEIASLAELGEGGSWSTCTNGCHLEPPSDVAHIQFRSRIAFKLVWCPDVFASFVIVDDAGALLASGTPSGSLPRLSERRANFGLVKGSKYAVEALNFMPL</sequence>
<organism evidence="1">
    <name type="scientific">Coccolithus braarudii</name>
    <dbReference type="NCBI Taxonomy" id="221442"/>
    <lineage>
        <taxon>Eukaryota</taxon>
        <taxon>Haptista</taxon>
        <taxon>Haptophyta</taxon>
        <taxon>Prymnesiophyceae</taxon>
        <taxon>Coccolithales</taxon>
        <taxon>Coccolithaceae</taxon>
        <taxon>Coccolithus</taxon>
    </lineage>
</organism>
<gene>
    <name evidence="1" type="ORF">CPEL01642_LOCUS10810</name>
</gene>
<proteinExistence type="predicted"/>